<dbReference type="STRING" id="1390249.BHU72_10125"/>
<dbReference type="OrthoDB" id="63962at2"/>
<protein>
    <recommendedName>
        <fullName evidence="3">Gluconate 2-dehydrogenase</fullName>
    </recommendedName>
</protein>
<gene>
    <name evidence="1" type="ORF">BHU72_10125</name>
</gene>
<dbReference type="InterPro" id="IPR027056">
    <property type="entry name" value="Gluconate_2DH_su3"/>
</dbReference>
<sequence>MSTETRKKSHYSTYHVMEHQEFWDPHTQEIVKGRIEFNYTAKALSTLQMEKLKKICRLLVDDNNDEVMEYVLQHIDHTLASECPEAQREDGIPTIKTLLLDGLDHLDAISQQYNYLEFLQSNEASQHATLQEVSNGTGPLQEQWPAKVRKAFFKKLLSLTVDAYYSHPNIWSEIGYGGPAYPRGYYRTNKGQLDPWEPKPDIIIPKS</sequence>
<dbReference type="AlphaFoldDB" id="A0A1E5L907"/>
<accession>A0A1E5L907</accession>
<organism evidence="1 2">
    <name type="scientific">Desulfuribacillus stibiiarsenatis</name>
    <dbReference type="NCBI Taxonomy" id="1390249"/>
    <lineage>
        <taxon>Bacteria</taxon>
        <taxon>Bacillati</taxon>
        <taxon>Bacillota</taxon>
        <taxon>Desulfuribacillia</taxon>
        <taxon>Desulfuribacillales</taxon>
        <taxon>Desulfuribacillaceae</taxon>
        <taxon>Desulfuribacillus</taxon>
    </lineage>
</organism>
<comment type="caution">
    <text evidence="1">The sequence shown here is derived from an EMBL/GenBank/DDBJ whole genome shotgun (WGS) entry which is preliminary data.</text>
</comment>
<dbReference type="Proteomes" id="UP000095255">
    <property type="component" value="Unassembled WGS sequence"/>
</dbReference>
<evidence type="ECO:0000313" key="2">
    <source>
        <dbReference type="Proteomes" id="UP000095255"/>
    </source>
</evidence>
<name>A0A1E5L907_9FIRM</name>
<keyword evidence="2" id="KW-1185">Reference proteome</keyword>
<dbReference type="RefSeq" id="WP_069700973.1">
    <property type="nucleotide sequence ID" value="NZ_MJAT01000002.1"/>
</dbReference>
<dbReference type="Pfam" id="PF13618">
    <property type="entry name" value="Gluconate_2-dh3"/>
    <property type="match status" value="1"/>
</dbReference>
<evidence type="ECO:0000313" key="1">
    <source>
        <dbReference type="EMBL" id="OEH86606.1"/>
    </source>
</evidence>
<dbReference type="EMBL" id="MJAT01000002">
    <property type="protein sequence ID" value="OEH86606.1"/>
    <property type="molecule type" value="Genomic_DNA"/>
</dbReference>
<reference evidence="1 2" key="1">
    <citation type="submission" date="2016-09" db="EMBL/GenBank/DDBJ databases">
        <title>Desulfuribacillus arsenicus sp. nov., an obligately anaerobic, dissimilatory arsenic- and antimonate-reducing bacterium isolated from anoxic sediments.</title>
        <authorList>
            <person name="Abin C.A."/>
            <person name="Hollibaugh J.T."/>
        </authorList>
    </citation>
    <scope>NUCLEOTIDE SEQUENCE [LARGE SCALE GENOMIC DNA]</scope>
    <source>
        <strain evidence="1 2">MLFW-2</strain>
    </source>
</reference>
<evidence type="ECO:0008006" key="3">
    <source>
        <dbReference type="Google" id="ProtNLM"/>
    </source>
</evidence>
<proteinExistence type="predicted"/>